<dbReference type="PIRSF" id="PIRSF014753">
    <property type="entry name" value="UCP014753"/>
    <property type="match status" value="1"/>
</dbReference>
<evidence type="ECO:0000313" key="4">
    <source>
        <dbReference type="Proteomes" id="UP001595912"/>
    </source>
</evidence>
<dbReference type="RefSeq" id="WP_380123788.1">
    <property type="nucleotide sequence ID" value="NZ_JBHSIU010000055.1"/>
</dbReference>
<dbReference type="Pfam" id="PF10022">
    <property type="entry name" value="DUF2264"/>
    <property type="match status" value="1"/>
</dbReference>
<evidence type="ECO:0000259" key="2">
    <source>
        <dbReference type="Pfam" id="PF20938"/>
    </source>
</evidence>
<gene>
    <name evidence="3" type="ORF">ACFPIJ_40860</name>
</gene>
<feature type="domain" description="DUF2264" evidence="2">
    <location>
        <begin position="378"/>
        <end position="585"/>
    </location>
</feature>
<dbReference type="InterPro" id="IPR049237">
    <property type="entry name" value="DUF2264_C"/>
</dbReference>
<sequence>MSTLAQLHGTLSTDLTDGRGGWAQALLAVTAPATRLAALGPARQPVSASSNDPGATWLELVARPLWGLAAHAAGGGRADEQWHDVRRSLIAALNPRHEWYAGPPSGQRLVESAAIGYALAIAPHELWDPLTGRDRDVLVRWLTAATQATPHDNNWHFFPVLAGLGLHRHDIATDRTRRQAHLDRVEQFVLPDGWYRDGDGGGRDYYNPFAFHWYSLVMAGLGALEPDRAARMNERSRRFAEQFQHWFAADGSSVPFGRSLGYRFAQGAFWGALAFADLPALPWHRIHALADRHLAWWWQRPIVSEDGLLTVGYGYPNGAVVEQYLGAGSPYWSTKFFLPLALPADHPFWNTTTAEQTLPATTGADTDVISTQIAAQAVISRHRGDVVLLNGQGWRDWARGGAAKYAKFAYSTRAGFSVPAGDRSLAAGAFDSMLALSDDAGRRWRAREEVEESRIDGHVVWARWAPWADVTVRTYLSPFRDGWHLRLHQLTTGRSLSAAEGAFSLPWTALGQDPAALRSTDAAGTCGAAADGLHSVIIDLDPDRHRTGELVAPLAGTNVLHPRTVLPMLRADYPPGEHRLRTAVYLGDGPPRLDDETMTALRDAAAALEAPMEFEHLPARPGLANPAV</sequence>
<evidence type="ECO:0000313" key="3">
    <source>
        <dbReference type="EMBL" id="MFC5004164.1"/>
    </source>
</evidence>
<dbReference type="InterPro" id="IPR016624">
    <property type="entry name" value="UCP014753"/>
</dbReference>
<name>A0ABV9W8C8_9ACTN</name>
<evidence type="ECO:0000259" key="1">
    <source>
        <dbReference type="Pfam" id="PF10022"/>
    </source>
</evidence>
<dbReference type="Proteomes" id="UP001595912">
    <property type="component" value="Unassembled WGS sequence"/>
</dbReference>
<dbReference type="PANTHER" id="PTHR35339">
    <property type="entry name" value="LINALOOL DEHYDRATASE_ISOMERASE DOMAIN-CONTAINING PROTEIN"/>
    <property type="match status" value="1"/>
</dbReference>
<keyword evidence="4" id="KW-1185">Reference proteome</keyword>
<dbReference type="Pfam" id="PF20938">
    <property type="entry name" value="DUF2264_C"/>
    <property type="match status" value="1"/>
</dbReference>
<reference evidence="4" key="1">
    <citation type="journal article" date="2019" name="Int. J. Syst. Evol. Microbiol.">
        <title>The Global Catalogue of Microorganisms (GCM) 10K type strain sequencing project: providing services to taxonomists for standard genome sequencing and annotation.</title>
        <authorList>
            <consortium name="The Broad Institute Genomics Platform"/>
            <consortium name="The Broad Institute Genome Sequencing Center for Infectious Disease"/>
            <person name="Wu L."/>
            <person name="Ma J."/>
        </authorList>
    </citation>
    <scope>NUCLEOTIDE SEQUENCE [LARGE SCALE GENOMIC DNA]</scope>
    <source>
        <strain evidence="4">CGMCC 4.7152</strain>
    </source>
</reference>
<dbReference type="EMBL" id="JBHSIU010000055">
    <property type="protein sequence ID" value="MFC5004164.1"/>
    <property type="molecule type" value="Genomic_DNA"/>
</dbReference>
<accession>A0ABV9W8C8</accession>
<organism evidence="3 4">
    <name type="scientific">Dactylosporangium cerinum</name>
    <dbReference type="NCBI Taxonomy" id="1434730"/>
    <lineage>
        <taxon>Bacteria</taxon>
        <taxon>Bacillati</taxon>
        <taxon>Actinomycetota</taxon>
        <taxon>Actinomycetes</taxon>
        <taxon>Micromonosporales</taxon>
        <taxon>Micromonosporaceae</taxon>
        <taxon>Dactylosporangium</taxon>
    </lineage>
</organism>
<feature type="domain" description="DUF2264" evidence="1">
    <location>
        <begin position="19"/>
        <end position="353"/>
    </location>
</feature>
<dbReference type="InterPro" id="IPR049349">
    <property type="entry name" value="DUF2264_N"/>
</dbReference>
<protein>
    <submittedName>
        <fullName evidence="3">DUF2264 domain-containing protein</fullName>
    </submittedName>
</protein>
<proteinExistence type="predicted"/>
<dbReference type="PANTHER" id="PTHR35339:SF4">
    <property type="entry name" value="LINALOOL DEHYDRATASE_ISOMERASE DOMAIN-CONTAINING PROTEIN"/>
    <property type="match status" value="1"/>
</dbReference>
<comment type="caution">
    <text evidence="3">The sequence shown here is derived from an EMBL/GenBank/DDBJ whole genome shotgun (WGS) entry which is preliminary data.</text>
</comment>